<accession>A0A812P2K0</accession>
<dbReference type="Proteomes" id="UP000601435">
    <property type="component" value="Unassembled WGS sequence"/>
</dbReference>
<feature type="coiled-coil region" evidence="1">
    <location>
        <begin position="64"/>
        <end position="128"/>
    </location>
</feature>
<feature type="compositionally biased region" description="Basic residues" evidence="2">
    <location>
        <begin position="1559"/>
        <end position="1569"/>
    </location>
</feature>
<reference evidence="4" key="1">
    <citation type="submission" date="2021-02" db="EMBL/GenBank/DDBJ databases">
        <authorList>
            <person name="Dougan E. K."/>
            <person name="Rhodes N."/>
            <person name="Thang M."/>
            <person name="Chan C."/>
        </authorList>
    </citation>
    <scope>NUCLEOTIDE SEQUENCE</scope>
</reference>
<feature type="domain" description="Reverse transcriptase" evidence="3">
    <location>
        <begin position="827"/>
        <end position="938"/>
    </location>
</feature>
<evidence type="ECO:0000256" key="1">
    <source>
        <dbReference type="SAM" id="Coils"/>
    </source>
</evidence>
<keyword evidence="5" id="KW-1185">Reference proteome</keyword>
<feature type="compositionally biased region" description="Basic and acidic residues" evidence="2">
    <location>
        <begin position="33"/>
        <end position="42"/>
    </location>
</feature>
<dbReference type="InterPro" id="IPR000477">
    <property type="entry name" value="RT_dom"/>
</dbReference>
<feature type="compositionally biased region" description="Basic and acidic residues" evidence="2">
    <location>
        <begin position="1727"/>
        <end position="1756"/>
    </location>
</feature>
<feature type="region of interest" description="Disordered" evidence="2">
    <location>
        <begin position="1198"/>
        <end position="1222"/>
    </location>
</feature>
<dbReference type="SUPFAM" id="SSF56672">
    <property type="entry name" value="DNA/RNA polymerases"/>
    <property type="match status" value="1"/>
</dbReference>
<evidence type="ECO:0000313" key="5">
    <source>
        <dbReference type="Proteomes" id="UP000601435"/>
    </source>
</evidence>
<name>A0A812P2K0_9DINO</name>
<evidence type="ECO:0000259" key="3">
    <source>
        <dbReference type="Pfam" id="PF00078"/>
    </source>
</evidence>
<organism evidence="4 5">
    <name type="scientific">Symbiodinium necroappetens</name>
    <dbReference type="NCBI Taxonomy" id="1628268"/>
    <lineage>
        <taxon>Eukaryota</taxon>
        <taxon>Sar</taxon>
        <taxon>Alveolata</taxon>
        <taxon>Dinophyceae</taxon>
        <taxon>Suessiales</taxon>
        <taxon>Symbiodiniaceae</taxon>
        <taxon>Symbiodinium</taxon>
    </lineage>
</organism>
<feature type="region of interest" description="Disordered" evidence="2">
    <location>
        <begin position="1"/>
        <end position="57"/>
    </location>
</feature>
<evidence type="ECO:0000256" key="2">
    <source>
        <dbReference type="SAM" id="MobiDB-lite"/>
    </source>
</evidence>
<protein>
    <submittedName>
        <fullName evidence="4">Pol protein</fullName>
    </submittedName>
</protein>
<evidence type="ECO:0000313" key="4">
    <source>
        <dbReference type="EMBL" id="CAE7333489.1"/>
    </source>
</evidence>
<proteinExistence type="predicted"/>
<dbReference type="Gene3D" id="1.20.1270.70">
    <property type="entry name" value="Designed single chain three-helix bundle"/>
    <property type="match status" value="1"/>
</dbReference>
<dbReference type="InterPro" id="IPR043502">
    <property type="entry name" value="DNA/RNA_pol_sf"/>
</dbReference>
<dbReference type="EMBL" id="CAJNJA010013990">
    <property type="protein sequence ID" value="CAE7333489.1"/>
    <property type="molecule type" value="Genomic_DNA"/>
</dbReference>
<gene>
    <name evidence="4" type="primary">pol</name>
    <name evidence="4" type="ORF">SNEC2469_LOCUS8492</name>
</gene>
<comment type="caution">
    <text evidence="4">The sequence shown here is derived from an EMBL/GenBank/DDBJ whole genome shotgun (WGS) entry which is preliminary data.</text>
</comment>
<sequence>MADSSRRGGPPLRMDMAAETPVPESGSVSPTKRGGDRQDAPAKRVAVTDSGSGLPNSGVLQVDMQMLARLLEETGNKIMQAQHEHLEARMGALEDLTGKRLAAAETRVGTVETKVDSLEGKIEELTKRLETTGGSGGTDQERRMTLVYGGWPRDSRRADILKQLQKALEKLGVWQDVDADPFTTGPRRATALSVFKARKGEGAYDVRQRMHGIIRALADNEIILAGGKKLFATFAKSKAERDIASHAAWIKRTIHGLAPQAVQRLDIEYATGGVWAGHSFVASAKQPPPPGVAGGDLLWDETKGGKHWIHVSALARELGLSEAAIRDGLEEAHNCGVAENNYARTISDFVEGISGDALIVVQEVARQEAGWQTQHHDTWQALLHRDADAWRGVGLIFRPSSWSVMRRKTTERGAWFRVRHATGTELWVGTAHFTPGTSQAVHASQVANHLQGLPATQLPVLRGCDVNSQLSWSSGEYGEGLPTAKNGKTFEFLSQCKGRGLDLVPPSEEDFETPASCPRQDLRAGKQIDAILQGRARVETLSIHKGSHKALGTDHELLSVVVHLRGGRAGRPHRTNPRIWTGGLESIEGPLDHKELMRLAQQHTRRRPGRAYSDPPEVKEAFKQARVLKSGRAWTRARKLRKSARLEWETDRLARATSGDWAAYRQLKRKGNDGWDIVFAEAHEGKDPHQVVHDHLAGIYTTGQIVPPLGPWDGPIDPFTMEELEFALSKGKKGKAVGVDQTSQELLSGIASVPGGKEALLKFYNQVYRDAVVPAEWNTALMVVIPKELLPVDPKNLRPLAMGRAMGDGATFRSWHALLAETDAVLQTGWDQSRLQLDRGIKQGSIESPALFSYLAEQILEDTKAEFRWADRPRVFEGLDLEELLFMDDGCVWADSPEALGCKLEEWSRVLLRSGLALNPAKCKVYFSPFAPRNKEVEVFGKVIASLPTFTIMGVPFRVGASASELLAPFVQRAKDKFWAMVYDMARTMVDTCRASSLPCETKRDSRRWDFPPSSAIEQTASVGDCKMPLRGGNLPGPHSLDADDTFGLKEYRAEDEQQVEVTSLMQTGAGEALEGPWLELLEEIRLRLEGYGKGERSQVAGHMLRLLDHRATDAASGYLLGHMPGRVSTLTALLVAMRDEECYGHKVPAGDVKLQWLRQTWDSVTKYIPQHPGSAAAAGRWPSHDMPVIMTFMRPLPEDTPPSSPIQVENSSEQVLRGQQKRRYAQVELSSGSADHPRSVRLEVPLHERTGVLQLRFTVEAELEPNSPASTVPAEGAPGGLDTYGLSASDFEDLRWKWNRGEATLESVSAEHGAHVAGELLLRWGSSGVLFSPEEEPAAATVVDDPGPTPEVADGRPHDQEEDDISGLFAWWSMVVLHQQAVPQVALTSALMELIWRRGDQDYLMETEGYIEDLGLTMEVDRDRATELPGDILGAVEWMEAELWQIFVDELEGAVGETHQVQSARGQATMTPQQCQGWWQWAELVVQHRSRSRSRSPRAREQEGDGSSLMETGRSKPTPKRKAGPARGDRRDQDEDDDRGDRRAAWPRNGLSDGRRRSPDRRRSRKPARGASSGARERTPVPRVTSEVRRLGPRGGACRPPAPMTVGNATCFWLHTLGLRDGLATDDHHALDPEQHSNRVRAVQDIRQEDVLMLMVALMRTMAMFVVESSQLMMSRVGPRGARGDEEVEVEVEDNGDDEEMWMQTSRGVLRARGPEEGEQLAEDERDAKQQKREDRNSEDYQLQERAREEEAQERADEALWQQHVAATYRDWEWWVVQTCPPSRPRRLQASMMIAQGSAGERVTCSIPLARGRPIDIRLSLREVQEDQQAEDLGSGLATGSGMEENLESRTMALYRAWMGGHVDQAGVQAIVGDEMMGMFWAQRMVEEDGDGSQCNVPGGPTTQQGVAPERSVVAQGTTSGLQSVPHGDLAGVVVQGSMVEQGVMRLPVEDVTADRTVEEENDGAQQFTPGVSSALHVRDGLRGCRQTDVTERVPEHVE</sequence>
<feature type="compositionally biased region" description="Polar residues" evidence="2">
    <location>
        <begin position="1206"/>
        <end position="1215"/>
    </location>
</feature>
<feature type="region of interest" description="Disordered" evidence="2">
    <location>
        <begin position="1679"/>
        <end position="1756"/>
    </location>
</feature>
<feature type="compositionally biased region" description="Basic and acidic residues" evidence="2">
    <location>
        <begin position="1528"/>
        <end position="1545"/>
    </location>
</feature>
<dbReference type="Pfam" id="PF00078">
    <property type="entry name" value="RVT_1"/>
    <property type="match status" value="1"/>
</dbReference>
<feature type="compositionally biased region" description="Acidic residues" evidence="2">
    <location>
        <begin position="1687"/>
        <end position="1702"/>
    </location>
</feature>
<keyword evidence="1" id="KW-0175">Coiled coil</keyword>
<feature type="region of interest" description="Disordered" evidence="2">
    <location>
        <begin position="1338"/>
        <end position="1361"/>
    </location>
</feature>
<feature type="compositionally biased region" description="Basic and acidic residues" evidence="2">
    <location>
        <begin position="1576"/>
        <end position="1591"/>
    </location>
</feature>
<dbReference type="OrthoDB" id="423613at2759"/>
<feature type="region of interest" description="Disordered" evidence="2">
    <location>
        <begin position="1490"/>
        <end position="1602"/>
    </location>
</feature>